<dbReference type="EMBL" id="JAIWYP010000005">
    <property type="protein sequence ID" value="KAH3826872.1"/>
    <property type="molecule type" value="Genomic_DNA"/>
</dbReference>
<name>A0A9D4H1X5_DREPO</name>
<proteinExistence type="predicted"/>
<evidence type="ECO:0000313" key="2">
    <source>
        <dbReference type="EMBL" id="KAH3826872.1"/>
    </source>
</evidence>
<gene>
    <name evidence="2" type="ORF">DPMN_128799</name>
</gene>
<reference evidence="2" key="2">
    <citation type="submission" date="2020-11" db="EMBL/GenBank/DDBJ databases">
        <authorList>
            <person name="McCartney M.A."/>
            <person name="Auch B."/>
            <person name="Kono T."/>
            <person name="Mallez S."/>
            <person name="Becker A."/>
            <person name="Gohl D.M."/>
            <person name="Silverstein K.A.T."/>
            <person name="Koren S."/>
            <person name="Bechman K.B."/>
            <person name="Herman A."/>
            <person name="Abrahante J.E."/>
            <person name="Garbe J."/>
        </authorList>
    </citation>
    <scope>NUCLEOTIDE SEQUENCE</scope>
    <source>
        <strain evidence="2">Duluth1</strain>
        <tissue evidence="2">Whole animal</tissue>
    </source>
</reference>
<sequence>MLSSPSVPSQTGLYPLIGTVALADTLKSQPSTDYRPRAGLRKPPMRRGPLAAHACSARRVCQGVRGSRPRKTVPWVPSETDRLGPRYHPYHKLVPAAAAVRPDFRPRELGSPARATRPARPPLQGMLILQSFIYVFQID</sequence>
<comment type="caution">
    <text evidence="2">The sequence shown here is derived from an EMBL/GenBank/DDBJ whole genome shotgun (WGS) entry which is preliminary data.</text>
</comment>
<dbReference type="Proteomes" id="UP000828390">
    <property type="component" value="Unassembled WGS sequence"/>
</dbReference>
<feature type="region of interest" description="Disordered" evidence="1">
    <location>
        <begin position="29"/>
        <end position="52"/>
    </location>
</feature>
<dbReference type="AlphaFoldDB" id="A0A9D4H1X5"/>
<evidence type="ECO:0000256" key="1">
    <source>
        <dbReference type="SAM" id="MobiDB-lite"/>
    </source>
</evidence>
<accession>A0A9D4H1X5</accession>
<organism evidence="2 3">
    <name type="scientific">Dreissena polymorpha</name>
    <name type="common">Zebra mussel</name>
    <name type="synonym">Mytilus polymorpha</name>
    <dbReference type="NCBI Taxonomy" id="45954"/>
    <lineage>
        <taxon>Eukaryota</taxon>
        <taxon>Metazoa</taxon>
        <taxon>Spiralia</taxon>
        <taxon>Lophotrochozoa</taxon>
        <taxon>Mollusca</taxon>
        <taxon>Bivalvia</taxon>
        <taxon>Autobranchia</taxon>
        <taxon>Heteroconchia</taxon>
        <taxon>Euheterodonta</taxon>
        <taxon>Imparidentia</taxon>
        <taxon>Neoheterodontei</taxon>
        <taxon>Myida</taxon>
        <taxon>Dreissenoidea</taxon>
        <taxon>Dreissenidae</taxon>
        <taxon>Dreissena</taxon>
    </lineage>
</organism>
<feature type="region of interest" description="Disordered" evidence="1">
    <location>
        <begin position="62"/>
        <end position="81"/>
    </location>
</feature>
<keyword evidence="3" id="KW-1185">Reference proteome</keyword>
<protein>
    <submittedName>
        <fullName evidence="2">Uncharacterized protein</fullName>
    </submittedName>
</protein>
<evidence type="ECO:0000313" key="3">
    <source>
        <dbReference type="Proteomes" id="UP000828390"/>
    </source>
</evidence>
<reference evidence="2" key="1">
    <citation type="journal article" date="2019" name="bioRxiv">
        <title>The Genome of the Zebra Mussel, Dreissena polymorpha: A Resource for Invasive Species Research.</title>
        <authorList>
            <person name="McCartney M.A."/>
            <person name="Auch B."/>
            <person name="Kono T."/>
            <person name="Mallez S."/>
            <person name="Zhang Y."/>
            <person name="Obille A."/>
            <person name="Becker A."/>
            <person name="Abrahante J.E."/>
            <person name="Garbe J."/>
            <person name="Badalamenti J.P."/>
            <person name="Herman A."/>
            <person name="Mangelson H."/>
            <person name="Liachko I."/>
            <person name="Sullivan S."/>
            <person name="Sone E.D."/>
            <person name="Koren S."/>
            <person name="Silverstein K.A.T."/>
            <person name="Beckman K.B."/>
            <person name="Gohl D.M."/>
        </authorList>
    </citation>
    <scope>NUCLEOTIDE SEQUENCE</scope>
    <source>
        <strain evidence="2">Duluth1</strain>
        <tissue evidence="2">Whole animal</tissue>
    </source>
</reference>